<dbReference type="KEGG" id="msl:Msil_2507"/>
<evidence type="ECO:0000313" key="3">
    <source>
        <dbReference type="Proteomes" id="UP000002257"/>
    </source>
</evidence>
<gene>
    <name evidence="2" type="ordered locus">Msil_2507</name>
</gene>
<protein>
    <submittedName>
        <fullName evidence="2">Uncharacterized protein</fullName>
    </submittedName>
</protein>
<evidence type="ECO:0000256" key="1">
    <source>
        <dbReference type="SAM" id="SignalP"/>
    </source>
</evidence>
<proteinExistence type="predicted"/>
<dbReference type="AlphaFoldDB" id="B8EM43"/>
<sequence length="109" mass="11362">MRNASIALASSSLLALAAFLPAGAAPIAPIGQILGDGGSARLLPVAQGCGPGAWRGPWGHCRNTPYYGPLPGGGYAYYGNGCPPGWWRGPWGHCRNTPFHGRLPNGFYQ</sequence>
<dbReference type="HOGENOM" id="CLU_173978_0_0_5"/>
<keyword evidence="1" id="KW-0732">Signal</keyword>
<reference evidence="2 3" key="1">
    <citation type="journal article" date="2010" name="J. Bacteriol.">
        <title>Complete genome sequence of the aerobic facultative methanotroph Methylocella silvestris BL2.</title>
        <authorList>
            <person name="Chen Y."/>
            <person name="Crombie A."/>
            <person name="Rahman M.T."/>
            <person name="Dedysh S.N."/>
            <person name="Liesack W."/>
            <person name="Stott M.B."/>
            <person name="Alam M."/>
            <person name="Theisen A.R."/>
            <person name="Murrell J.C."/>
            <person name="Dunfield P.F."/>
        </authorList>
    </citation>
    <scope>NUCLEOTIDE SEQUENCE [LARGE SCALE GENOMIC DNA]</scope>
    <source>
        <strain evidence="3">DSM 15510 / CIP 108128 / LMG 27833 / NCIMB 13906 / BL2</strain>
    </source>
</reference>
<name>B8EM43_METSB</name>
<accession>B8EM43</accession>
<dbReference type="eggNOG" id="ENOG5033IY1">
    <property type="taxonomic scope" value="Bacteria"/>
</dbReference>
<feature type="signal peptide" evidence="1">
    <location>
        <begin position="1"/>
        <end position="24"/>
    </location>
</feature>
<dbReference type="EMBL" id="CP001280">
    <property type="protein sequence ID" value="ACK51432.1"/>
    <property type="molecule type" value="Genomic_DNA"/>
</dbReference>
<keyword evidence="3" id="KW-1185">Reference proteome</keyword>
<dbReference type="InterPro" id="IPR058110">
    <property type="entry name" value="GCG_CRPN_dom"/>
</dbReference>
<dbReference type="RefSeq" id="WP_012591501.1">
    <property type="nucleotide sequence ID" value="NC_011666.1"/>
</dbReference>
<dbReference type="Proteomes" id="UP000002257">
    <property type="component" value="Chromosome"/>
</dbReference>
<dbReference type="NCBIfam" id="NF047412">
    <property type="entry name" value="sig_GCG_CRPN_rpt"/>
    <property type="match status" value="1"/>
</dbReference>
<feature type="chain" id="PRO_5002871650" evidence="1">
    <location>
        <begin position="25"/>
        <end position="109"/>
    </location>
</feature>
<evidence type="ECO:0000313" key="2">
    <source>
        <dbReference type="EMBL" id="ACK51432.1"/>
    </source>
</evidence>
<organism evidence="2 3">
    <name type="scientific">Methylocella silvestris (strain DSM 15510 / CIP 108128 / LMG 27833 / NCIMB 13906 / BL2)</name>
    <dbReference type="NCBI Taxonomy" id="395965"/>
    <lineage>
        <taxon>Bacteria</taxon>
        <taxon>Pseudomonadati</taxon>
        <taxon>Pseudomonadota</taxon>
        <taxon>Alphaproteobacteria</taxon>
        <taxon>Hyphomicrobiales</taxon>
        <taxon>Beijerinckiaceae</taxon>
        <taxon>Methylocella</taxon>
    </lineage>
</organism>